<evidence type="ECO:0000256" key="5">
    <source>
        <dbReference type="ARBA" id="ARBA00014116"/>
    </source>
</evidence>
<evidence type="ECO:0000256" key="7">
    <source>
        <dbReference type="ARBA" id="ARBA00022645"/>
    </source>
</evidence>
<dbReference type="Proteomes" id="UP001595705">
    <property type="component" value="Unassembled WGS sequence"/>
</dbReference>
<evidence type="ECO:0000256" key="9">
    <source>
        <dbReference type="ARBA" id="ARBA00022723"/>
    </source>
</evidence>
<evidence type="ECO:0000256" key="11">
    <source>
        <dbReference type="ARBA" id="ARBA00022801"/>
    </source>
</evidence>
<keyword evidence="7" id="KW-0121">Carboxypeptidase</keyword>
<organism evidence="23 24">
    <name type="scientific">Luteimonas soli</name>
    <dbReference type="NCBI Taxonomy" id="1648966"/>
    <lineage>
        <taxon>Bacteria</taxon>
        <taxon>Pseudomonadati</taxon>
        <taxon>Pseudomonadota</taxon>
        <taxon>Gammaproteobacteria</taxon>
        <taxon>Lysobacterales</taxon>
        <taxon>Lysobacteraceae</taxon>
        <taxon>Luteimonas</taxon>
    </lineage>
</organism>
<evidence type="ECO:0000256" key="14">
    <source>
        <dbReference type="ARBA" id="ARBA00023034"/>
    </source>
</evidence>
<evidence type="ECO:0000256" key="15">
    <source>
        <dbReference type="ARBA" id="ARBA00023049"/>
    </source>
</evidence>
<keyword evidence="13" id="KW-0862">Zinc</keyword>
<feature type="domain" description="Peptidase M28" evidence="22">
    <location>
        <begin position="302"/>
        <end position="521"/>
    </location>
</feature>
<keyword evidence="6" id="KW-0964">Secreted</keyword>
<keyword evidence="14" id="KW-0333">Golgi apparatus</keyword>
<keyword evidence="11" id="KW-0378">Hydrolase</keyword>
<evidence type="ECO:0000256" key="3">
    <source>
        <dbReference type="ARBA" id="ARBA00004555"/>
    </source>
</evidence>
<keyword evidence="24" id="KW-1185">Reference proteome</keyword>
<comment type="subunit">
    <text evidence="19">Homodimer. The monomeric form is inactive while the homodimer is active.</text>
</comment>
<gene>
    <name evidence="23" type="ORF">ACFONC_06730</name>
</gene>
<keyword evidence="8" id="KW-0645">Protease</keyword>
<sequence>MKHYLLAIAAALATLGSAAAQPAFAQSAQRAEPVDLDMVSRIRQEAFHHSQVMQTLAELTEDVGPRLTNSPNMDKANAWAKAKLSGWGLVNVHDDAFADFGRGWEFSKAKVELLAPRALPLFALPKAWTPGTDGPVEGEAIAIEFKSKADIEKHKGKLRGKIVFLDPEREYKPGTEPDFQRHDEATLEGLQEFSVPADRDDERAERIKKYMERRELAEQVRKFLVEEGVLASFSISDRDNGIVRSTGGGSRKAGEPVGVPELGMIAEHYNQVMRALDDGQTVRLRVDVDSRFTTDDDRDGYNTIAEIPGTGSKAKEVVMLGAHMDSWHTGTGAADNGAGVAVMMEAVRILKKIGAKPHRTIRIALWSGEEQGLIGSGDYVARTFASYPEPTDPEQKALPSFLREDRGPLQRKPAYDKFSAYFNLDNGSGKIRGVYAQENLAAMPIFEAWMKPFADVGATVVVSRNTGSTDHISFDRVGLPGFQFVQDRLDYGTNVHHTNLDTYDHTSAQDLKQAAAIVASVVYHAAMREQKMPRKVLAED</sequence>
<feature type="signal peptide" evidence="21">
    <location>
        <begin position="1"/>
        <end position="25"/>
    </location>
</feature>
<dbReference type="InterPro" id="IPR039866">
    <property type="entry name" value="CPQ"/>
</dbReference>
<evidence type="ECO:0000256" key="21">
    <source>
        <dbReference type="SAM" id="SignalP"/>
    </source>
</evidence>
<evidence type="ECO:0000256" key="6">
    <source>
        <dbReference type="ARBA" id="ARBA00022525"/>
    </source>
</evidence>
<evidence type="ECO:0000256" key="1">
    <source>
        <dbReference type="ARBA" id="ARBA00004240"/>
    </source>
</evidence>
<evidence type="ECO:0000313" key="24">
    <source>
        <dbReference type="Proteomes" id="UP001595705"/>
    </source>
</evidence>
<dbReference type="SUPFAM" id="SSF53187">
    <property type="entry name" value="Zn-dependent exopeptidases"/>
    <property type="match status" value="1"/>
</dbReference>
<evidence type="ECO:0000256" key="12">
    <source>
        <dbReference type="ARBA" id="ARBA00022824"/>
    </source>
</evidence>
<dbReference type="InterPro" id="IPR007484">
    <property type="entry name" value="Peptidase_M28"/>
</dbReference>
<keyword evidence="15" id="KW-0482">Metalloprotease</keyword>
<comment type="caution">
    <text evidence="23">The sequence shown here is derived from an EMBL/GenBank/DDBJ whole genome shotgun (WGS) entry which is preliminary data.</text>
</comment>
<keyword evidence="17" id="KW-0325">Glycoprotein</keyword>
<dbReference type="RefSeq" id="WP_386742938.1">
    <property type="nucleotide sequence ID" value="NZ_JBHRYA010000003.1"/>
</dbReference>
<evidence type="ECO:0000256" key="13">
    <source>
        <dbReference type="ARBA" id="ARBA00022833"/>
    </source>
</evidence>
<evidence type="ECO:0000256" key="19">
    <source>
        <dbReference type="ARBA" id="ARBA00025833"/>
    </source>
</evidence>
<accession>A0ABV7XI54</accession>
<keyword evidence="9" id="KW-0479">Metal-binding</keyword>
<dbReference type="Pfam" id="PF04389">
    <property type="entry name" value="Peptidase_M28"/>
    <property type="match status" value="1"/>
</dbReference>
<evidence type="ECO:0000256" key="4">
    <source>
        <dbReference type="ARBA" id="ARBA00004613"/>
    </source>
</evidence>
<evidence type="ECO:0000256" key="8">
    <source>
        <dbReference type="ARBA" id="ARBA00022670"/>
    </source>
</evidence>
<protein>
    <recommendedName>
        <fullName evidence="5">Carboxypeptidase Q</fullName>
    </recommendedName>
    <alternativeName>
        <fullName evidence="20">Plasma glutamate carboxypeptidase</fullName>
    </alternativeName>
</protein>
<keyword evidence="10 21" id="KW-0732">Signal</keyword>
<evidence type="ECO:0000256" key="20">
    <source>
        <dbReference type="ARBA" id="ARBA00033328"/>
    </source>
</evidence>
<keyword evidence="16" id="KW-0865">Zymogen</keyword>
<evidence type="ECO:0000256" key="18">
    <source>
        <dbReference type="ARBA" id="ARBA00023228"/>
    </source>
</evidence>
<evidence type="ECO:0000256" key="10">
    <source>
        <dbReference type="ARBA" id="ARBA00022729"/>
    </source>
</evidence>
<evidence type="ECO:0000256" key="17">
    <source>
        <dbReference type="ARBA" id="ARBA00023180"/>
    </source>
</evidence>
<evidence type="ECO:0000313" key="23">
    <source>
        <dbReference type="EMBL" id="MFC3715840.1"/>
    </source>
</evidence>
<comment type="subcellular location">
    <subcellularLocation>
        <location evidence="1">Endoplasmic reticulum</location>
    </subcellularLocation>
    <subcellularLocation>
        <location evidence="3">Golgi apparatus</location>
    </subcellularLocation>
    <subcellularLocation>
        <location evidence="2">Lysosome</location>
    </subcellularLocation>
    <subcellularLocation>
        <location evidence="4">Secreted</location>
    </subcellularLocation>
</comment>
<feature type="chain" id="PRO_5046123738" description="Carboxypeptidase Q" evidence="21">
    <location>
        <begin position="26"/>
        <end position="540"/>
    </location>
</feature>
<evidence type="ECO:0000256" key="16">
    <source>
        <dbReference type="ARBA" id="ARBA00023145"/>
    </source>
</evidence>
<dbReference type="Gene3D" id="3.40.630.10">
    <property type="entry name" value="Zn peptidases"/>
    <property type="match status" value="1"/>
</dbReference>
<proteinExistence type="predicted"/>
<dbReference type="PANTHER" id="PTHR12053:SF3">
    <property type="entry name" value="CARBOXYPEPTIDASE Q"/>
    <property type="match status" value="1"/>
</dbReference>
<keyword evidence="18" id="KW-0458">Lysosome</keyword>
<dbReference type="PANTHER" id="PTHR12053">
    <property type="entry name" value="PROTEASE FAMILY M28 PLASMA GLUTAMATE CARBOXYPEPTIDASE-RELATED"/>
    <property type="match status" value="1"/>
</dbReference>
<name>A0ABV7XI54_9GAMM</name>
<dbReference type="Gene3D" id="3.50.30.30">
    <property type="match status" value="1"/>
</dbReference>
<evidence type="ECO:0000256" key="2">
    <source>
        <dbReference type="ARBA" id="ARBA00004371"/>
    </source>
</evidence>
<evidence type="ECO:0000259" key="22">
    <source>
        <dbReference type="Pfam" id="PF04389"/>
    </source>
</evidence>
<reference evidence="24" key="1">
    <citation type="journal article" date="2019" name="Int. J. Syst. Evol. Microbiol.">
        <title>The Global Catalogue of Microorganisms (GCM) 10K type strain sequencing project: providing services to taxonomists for standard genome sequencing and annotation.</title>
        <authorList>
            <consortium name="The Broad Institute Genomics Platform"/>
            <consortium name="The Broad Institute Genome Sequencing Center for Infectious Disease"/>
            <person name="Wu L."/>
            <person name="Ma J."/>
        </authorList>
    </citation>
    <scope>NUCLEOTIDE SEQUENCE [LARGE SCALE GENOMIC DNA]</scope>
    <source>
        <strain evidence="24">KCTC 42441</strain>
    </source>
</reference>
<dbReference type="EMBL" id="JBHRYA010000003">
    <property type="protein sequence ID" value="MFC3715840.1"/>
    <property type="molecule type" value="Genomic_DNA"/>
</dbReference>
<keyword evidence="12" id="KW-0256">Endoplasmic reticulum</keyword>